<evidence type="ECO:0000256" key="4">
    <source>
        <dbReference type="ARBA" id="ARBA00022960"/>
    </source>
</evidence>
<feature type="active site" description="Nucleophile" evidence="7">
    <location>
        <position position="175"/>
    </location>
</feature>
<dbReference type="PROSITE" id="PS52029">
    <property type="entry name" value="LD_TPASE"/>
    <property type="match status" value="1"/>
</dbReference>
<comment type="caution">
    <text evidence="10">The sequence shown here is derived from an EMBL/GenBank/DDBJ whole genome shotgun (WGS) entry which is preliminary data.</text>
</comment>
<dbReference type="CDD" id="cd16913">
    <property type="entry name" value="YkuD_like"/>
    <property type="match status" value="1"/>
</dbReference>
<dbReference type="SUPFAM" id="SSF141523">
    <property type="entry name" value="L,D-transpeptidase catalytic domain-like"/>
    <property type="match status" value="1"/>
</dbReference>
<evidence type="ECO:0000256" key="3">
    <source>
        <dbReference type="ARBA" id="ARBA00022679"/>
    </source>
</evidence>
<evidence type="ECO:0000256" key="6">
    <source>
        <dbReference type="ARBA" id="ARBA00023316"/>
    </source>
</evidence>
<dbReference type="GO" id="GO:0008360">
    <property type="term" value="P:regulation of cell shape"/>
    <property type="evidence" value="ECO:0007669"/>
    <property type="project" value="UniProtKB-UniRule"/>
</dbReference>
<name>A0A4V3DH49_9GAMM</name>
<feature type="transmembrane region" description="Helical" evidence="8">
    <location>
        <begin position="6"/>
        <end position="24"/>
    </location>
</feature>
<evidence type="ECO:0000313" key="10">
    <source>
        <dbReference type="EMBL" id="TDR16781.1"/>
    </source>
</evidence>
<gene>
    <name evidence="10" type="ORF">C8D91_2687</name>
</gene>
<dbReference type="GO" id="GO:0016740">
    <property type="term" value="F:transferase activity"/>
    <property type="evidence" value="ECO:0007669"/>
    <property type="project" value="UniProtKB-KW"/>
</dbReference>
<dbReference type="PANTHER" id="PTHR36699:SF1">
    <property type="entry name" value="L,D-TRANSPEPTIDASE YAFK-RELATED"/>
    <property type="match status" value="1"/>
</dbReference>
<evidence type="ECO:0000256" key="5">
    <source>
        <dbReference type="ARBA" id="ARBA00022984"/>
    </source>
</evidence>
<evidence type="ECO:0000256" key="8">
    <source>
        <dbReference type="SAM" id="Phobius"/>
    </source>
</evidence>
<protein>
    <submittedName>
        <fullName evidence="10">L,D-transpeptidase-like protein</fullName>
    </submittedName>
</protein>
<dbReference type="PANTHER" id="PTHR36699">
    <property type="entry name" value="LD-TRANSPEPTIDASE"/>
    <property type="match status" value="1"/>
</dbReference>
<dbReference type="EMBL" id="SNZB01000007">
    <property type="protein sequence ID" value="TDR16781.1"/>
    <property type="molecule type" value="Genomic_DNA"/>
</dbReference>
<keyword evidence="5 7" id="KW-0573">Peptidoglycan synthesis</keyword>
<dbReference type="GO" id="GO:0004180">
    <property type="term" value="F:carboxypeptidase activity"/>
    <property type="evidence" value="ECO:0007669"/>
    <property type="project" value="UniProtKB-ARBA"/>
</dbReference>
<keyword evidence="11" id="KW-1185">Reference proteome</keyword>
<keyword evidence="6 7" id="KW-0961">Cell wall biogenesis/degradation</keyword>
<evidence type="ECO:0000256" key="1">
    <source>
        <dbReference type="ARBA" id="ARBA00004752"/>
    </source>
</evidence>
<keyword evidence="4 7" id="KW-0133">Cell shape</keyword>
<feature type="active site" description="Proton donor/acceptor" evidence="7">
    <location>
        <position position="167"/>
    </location>
</feature>
<reference evidence="10 11" key="1">
    <citation type="submission" date="2019-03" db="EMBL/GenBank/DDBJ databases">
        <title>Genomic Encyclopedia of Type Strains, Phase IV (KMG-IV): sequencing the most valuable type-strain genomes for metagenomic binning, comparative biology and taxonomic classification.</title>
        <authorList>
            <person name="Goeker M."/>
        </authorList>
    </citation>
    <scope>NUCLEOTIDE SEQUENCE [LARGE SCALE GENOMIC DNA]</scope>
    <source>
        <strain evidence="10 11">DSM 25488</strain>
    </source>
</reference>
<comment type="pathway">
    <text evidence="1 7">Cell wall biogenesis; peptidoglycan biosynthesis.</text>
</comment>
<dbReference type="RefSeq" id="WP_099020031.1">
    <property type="nucleotide sequence ID" value="NZ_SNZB01000007.1"/>
</dbReference>
<evidence type="ECO:0000259" key="9">
    <source>
        <dbReference type="PROSITE" id="PS52029"/>
    </source>
</evidence>
<keyword evidence="8" id="KW-1133">Transmembrane helix</keyword>
<dbReference type="Pfam" id="PF03734">
    <property type="entry name" value="YkuD"/>
    <property type="match status" value="1"/>
</dbReference>
<dbReference type="GO" id="GO:0009252">
    <property type="term" value="P:peptidoglycan biosynthetic process"/>
    <property type="evidence" value="ECO:0007669"/>
    <property type="project" value="UniProtKB-UniPathway"/>
</dbReference>
<comment type="similarity">
    <text evidence="2">Belongs to the YkuD family.</text>
</comment>
<evidence type="ECO:0000256" key="2">
    <source>
        <dbReference type="ARBA" id="ARBA00005992"/>
    </source>
</evidence>
<dbReference type="GO" id="GO:0071555">
    <property type="term" value="P:cell wall organization"/>
    <property type="evidence" value="ECO:0007669"/>
    <property type="project" value="UniProtKB-UniRule"/>
</dbReference>
<keyword evidence="8" id="KW-0812">Transmembrane</keyword>
<accession>A0A4V3DH49</accession>
<keyword evidence="3" id="KW-0808">Transferase</keyword>
<evidence type="ECO:0000256" key="7">
    <source>
        <dbReference type="PROSITE-ProRule" id="PRU01373"/>
    </source>
</evidence>
<proteinExistence type="inferred from homology"/>
<organism evidence="10 11">
    <name type="scientific">Marinicella litoralis</name>
    <dbReference type="NCBI Taxonomy" id="644220"/>
    <lineage>
        <taxon>Bacteria</taxon>
        <taxon>Pseudomonadati</taxon>
        <taxon>Pseudomonadota</taxon>
        <taxon>Gammaproteobacteria</taxon>
        <taxon>Lysobacterales</taxon>
        <taxon>Marinicellaceae</taxon>
        <taxon>Marinicella</taxon>
    </lineage>
</organism>
<dbReference type="InterPro" id="IPR005490">
    <property type="entry name" value="LD_TPept_cat_dom"/>
</dbReference>
<sequence>MALSVRVYVILLLFGVALVGYLLGRPYWHPVYVKAFGARTVAEVINQYGDAARKVLKPQFTSVGLSYPPQKIALLAFKDRNQLELWASSHDQWRQVTDYTIRAASGVLGPKLREGDRQVPEGLYQIIGLNPNSSYHLSMKLNYPNSFDLKWAQLENRDQPGSDIFIHGKAVSIGCLAMGDEVIEQLFTLVADVGKHNVQVIIAPTDPRKTPLVPTVGSPAWVTELYQNITAAFTRFRLQS</sequence>
<keyword evidence="8" id="KW-0472">Membrane</keyword>
<dbReference type="Proteomes" id="UP000295724">
    <property type="component" value="Unassembled WGS sequence"/>
</dbReference>
<dbReference type="UniPathway" id="UPA00219"/>
<evidence type="ECO:0000313" key="11">
    <source>
        <dbReference type="Proteomes" id="UP000295724"/>
    </source>
</evidence>
<dbReference type="AlphaFoldDB" id="A0A4V3DH49"/>
<dbReference type="InterPro" id="IPR038063">
    <property type="entry name" value="Transpep_catalytic_dom"/>
</dbReference>
<feature type="domain" description="L,D-TPase catalytic" evidence="9">
    <location>
        <begin position="72"/>
        <end position="203"/>
    </location>
</feature>
<dbReference type="OrthoDB" id="9809748at2"/>